<dbReference type="Proteomes" id="UP000199086">
    <property type="component" value="Unassembled WGS sequence"/>
</dbReference>
<evidence type="ECO:0000256" key="2">
    <source>
        <dbReference type="SAM" id="MobiDB-lite"/>
    </source>
</evidence>
<keyword evidence="4" id="KW-0378">Hydrolase</keyword>
<reference evidence="4 5" key="1">
    <citation type="submission" date="2016-06" db="EMBL/GenBank/DDBJ databases">
        <authorList>
            <person name="Olsen C.W."/>
            <person name="Carey S."/>
            <person name="Hinshaw L."/>
            <person name="Karasin A.I."/>
        </authorList>
    </citation>
    <scope>NUCLEOTIDE SEQUENCE [LARGE SCALE GENOMIC DNA]</scope>
    <source>
        <strain evidence="4 5">LZ-22</strain>
    </source>
</reference>
<dbReference type="SMART" id="SM00507">
    <property type="entry name" value="HNHc"/>
    <property type="match status" value="1"/>
</dbReference>
<dbReference type="Pfam" id="PF02720">
    <property type="entry name" value="DUF222"/>
    <property type="match status" value="1"/>
</dbReference>
<dbReference type="GO" id="GO:0004519">
    <property type="term" value="F:endonuclease activity"/>
    <property type="evidence" value="ECO:0007669"/>
    <property type="project" value="UniProtKB-KW"/>
</dbReference>
<dbReference type="InterPro" id="IPR002711">
    <property type="entry name" value="HNH"/>
</dbReference>
<keyword evidence="5" id="KW-1185">Reference proteome</keyword>
<dbReference type="GO" id="GO:0008270">
    <property type="term" value="F:zinc ion binding"/>
    <property type="evidence" value="ECO:0007669"/>
    <property type="project" value="InterPro"/>
</dbReference>
<accession>A0A1G6H733</accession>
<dbReference type="InterPro" id="IPR003870">
    <property type="entry name" value="DUF222"/>
</dbReference>
<evidence type="ECO:0000313" key="5">
    <source>
        <dbReference type="Proteomes" id="UP000199086"/>
    </source>
</evidence>
<feature type="domain" description="HNH nuclease" evidence="3">
    <location>
        <begin position="406"/>
        <end position="458"/>
    </location>
</feature>
<protein>
    <submittedName>
        <fullName evidence="4">HNH endonuclease</fullName>
    </submittedName>
</protein>
<keyword evidence="4" id="KW-0540">Nuclease</keyword>
<evidence type="ECO:0000313" key="4">
    <source>
        <dbReference type="EMBL" id="SDB90077.1"/>
    </source>
</evidence>
<dbReference type="InterPro" id="IPR003615">
    <property type="entry name" value="HNH_nuc"/>
</dbReference>
<dbReference type="Gene3D" id="1.10.30.50">
    <property type="match status" value="1"/>
</dbReference>
<organism evidence="4 5">
    <name type="scientific">Raineyella antarctica</name>
    <dbReference type="NCBI Taxonomy" id="1577474"/>
    <lineage>
        <taxon>Bacteria</taxon>
        <taxon>Bacillati</taxon>
        <taxon>Actinomycetota</taxon>
        <taxon>Actinomycetes</taxon>
        <taxon>Propionibacteriales</taxon>
        <taxon>Propionibacteriaceae</taxon>
        <taxon>Raineyella</taxon>
    </lineage>
</organism>
<name>A0A1G6H733_9ACTN</name>
<sequence>MGVSIEDAGLGWDRVVLPPYGQSFGCPKKLSEVVSSVVGMDDVGDVGVGGVPPDPVVPGVPESGVPESGVPESVVAAVAGVEAFLEAGPVVLPGRALLAAGRALQGLSSMVRAAELAVVAEIEARGACLELAGVSTAAWLRESNRLTARQAAGQVRSASGLAAHPYVAAVLASGAGSPEQCRAIVEGLAALEAGDVDPITVGRVEEVLVGYVDRHDPDELRRLAQRVLEVVAPEVAEEALRRGLEREEELARRRRRMEWARDGQGSVFFRVKLPTVEAEELIGQVEAWVARGRRLDESDADGADPGFVPPTLDQRRADALMQIVHASMSRSASPVHGGDRPRMTVVIDWEDLASRVGVGQSLDSGQGVSPAQVRQMACDCDVLPVVLGGESQPLDVGRTRRLVAGDLRQVVHLRDRGCAFPGCDRRPRDCEVHHIVPWACGGVTALENLVLLCRHHHGLVEPDPRSVPGSRWEVRMAGDGLAEFLPPERVGSGRAPRRHSRYMLQTPEGQDVAA</sequence>
<proteinExistence type="inferred from homology"/>
<evidence type="ECO:0000259" key="3">
    <source>
        <dbReference type="SMART" id="SM00507"/>
    </source>
</evidence>
<dbReference type="EMBL" id="FMYF01000007">
    <property type="protein sequence ID" value="SDB90077.1"/>
    <property type="molecule type" value="Genomic_DNA"/>
</dbReference>
<evidence type="ECO:0000256" key="1">
    <source>
        <dbReference type="ARBA" id="ARBA00023450"/>
    </source>
</evidence>
<dbReference type="AlphaFoldDB" id="A0A1G6H733"/>
<comment type="similarity">
    <text evidence="1">Belongs to the Rv1128c/1148c/1588c/1702c/1945/3466 family.</text>
</comment>
<dbReference type="OrthoDB" id="3726053at2"/>
<gene>
    <name evidence="4" type="ORF">GA0111570_10768</name>
</gene>
<dbReference type="GO" id="GO:0003676">
    <property type="term" value="F:nucleic acid binding"/>
    <property type="evidence" value="ECO:0007669"/>
    <property type="project" value="InterPro"/>
</dbReference>
<dbReference type="CDD" id="cd00085">
    <property type="entry name" value="HNHc"/>
    <property type="match status" value="1"/>
</dbReference>
<keyword evidence="4" id="KW-0255">Endonuclease</keyword>
<dbReference type="STRING" id="1577474.GA0111570_10768"/>
<dbReference type="Pfam" id="PF01844">
    <property type="entry name" value="HNH"/>
    <property type="match status" value="1"/>
</dbReference>
<feature type="region of interest" description="Disordered" evidence="2">
    <location>
        <begin position="485"/>
        <end position="514"/>
    </location>
</feature>